<protein>
    <recommendedName>
        <fullName evidence="5">ANTAR domain-containing protein</fullName>
    </recommendedName>
</protein>
<accession>A0A7X6A298</accession>
<evidence type="ECO:0000313" key="6">
    <source>
        <dbReference type="EMBL" id="NIK59061.1"/>
    </source>
</evidence>
<dbReference type="InterPro" id="IPR029016">
    <property type="entry name" value="GAF-like_dom_sf"/>
</dbReference>
<dbReference type="GO" id="GO:0016301">
    <property type="term" value="F:kinase activity"/>
    <property type="evidence" value="ECO:0007669"/>
    <property type="project" value="UniProtKB-KW"/>
</dbReference>
<evidence type="ECO:0000313" key="7">
    <source>
        <dbReference type="Proteomes" id="UP000555407"/>
    </source>
</evidence>
<dbReference type="Pfam" id="PF03861">
    <property type="entry name" value="ANTAR"/>
    <property type="match status" value="1"/>
</dbReference>
<reference evidence="6 7" key="1">
    <citation type="submission" date="2020-03" db="EMBL/GenBank/DDBJ databases">
        <title>Sequencing the genomes of 1000 actinobacteria strains.</title>
        <authorList>
            <person name="Klenk H.-P."/>
        </authorList>
    </citation>
    <scope>NUCLEOTIDE SEQUENCE [LARGE SCALE GENOMIC DNA]</scope>
    <source>
        <strain evidence="6 7">DSM 45490</strain>
    </source>
</reference>
<dbReference type="AlphaFoldDB" id="A0A7X6A298"/>
<keyword evidence="7" id="KW-1185">Reference proteome</keyword>
<evidence type="ECO:0000256" key="2">
    <source>
        <dbReference type="ARBA" id="ARBA00022777"/>
    </source>
</evidence>
<keyword evidence="2" id="KW-0418">Kinase</keyword>
<dbReference type="RefSeq" id="WP_167210297.1">
    <property type="nucleotide sequence ID" value="NZ_JAASRO010000001.1"/>
</dbReference>
<keyword evidence="4" id="KW-0804">Transcription</keyword>
<dbReference type="InterPro" id="IPR011006">
    <property type="entry name" value="CheY-like_superfamily"/>
</dbReference>
<dbReference type="EMBL" id="JAASRO010000001">
    <property type="protein sequence ID" value="NIK59061.1"/>
    <property type="molecule type" value="Genomic_DNA"/>
</dbReference>
<dbReference type="Gene3D" id="1.10.10.10">
    <property type="entry name" value="Winged helix-like DNA-binding domain superfamily/Winged helix DNA-binding domain"/>
    <property type="match status" value="1"/>
</dbReference>
<dbReference type="SMART" id="SM01012">
    <property type="entry name" value="ANTAR"/>
    <property type="match status" value="1"/>
</dbReference>
<comment type="caution">
    <text evidence="6">The sequence shown here is derived from an EMBL/GenBank/DDBJ whole genome shotgun (WGS) entry which is preliminary data.</text>
</comment>
<evidence type="ECO:0000256" key="4">
    <source>
        <dbReference type="ARBA" id="ARBA00023163"/>
    </source>
</evidence>
<dbReference type="Gene3D" id="3.30.450.40">
    <property type="match status" value="1"/>
</dbReference>
<dbReference type="InterPro" id="IPR036388">
    <property type="entry name" value="WH-like_DNA-bd_sf"/>
</dbReference>
<name>A0A7X6A298_9ACTN</name>
<dbReference type="InterPro" id="IPR012074">
    <property type="entry name" value="GAF_ANTAR"/>
</dbReference>
<evidence type="ECO:0000256" key="1">
    <source>
        <dbReference type="ARBA" id="ARBA00022679"/>
    </source>
</evidence>
<organism evidence="6 7">
    <name type="scientific">Kribbella shirazensis</name>
    <dbReference type="NCBI Taxonomy" id="1105143"/>
    <lineage>
        <taxon>Bacteria</taxon>
        <taxon>Bacillati</taxon>
        <taxon>Actinomycetota</taxon>
        <taxon>Actinomycetes</taxon>
        <taxon>Propionibacteriales</taxon>
        <taxon>Kribbellaceae</taxon>
        <taxon>Kribbella</taxon>
    </lineage>
</organism>
<proteinExistence type="predicted"/>
<dbReference type="SUPFAM" id="SSF55781">
    <property type="entry name" value="GAF domain-like"/>
    <property type="match status" value="1"/>
</dbReference>
<keyword evidence="1" id="KW-0808">Transferase</keyword>
<sequence length="241" mass="25678">MAPAVPGPERTADVEFAELAVVMARVSESLHFPMDVNDALDSITAGVVAAVPGIDFASISITSKDGRIETLAPSDEAAVRVDKLQYELGEGPCLQAVLADPVVRVDDVATDPRWPAYGPRAAELGVGSQLAFQFRAEPHVRGGVNMYATKPHQLTLETCQLGGLFANLAAVALGWSRQDETMNEALRTRNLIGQAIGIVMERYRLTSDRAFAFLVRTSQQGNLKLYDVAAGVVADANAKAG</sequence>
<dbReference type="InterPro" id="IPR005561">
    <property type="entry name" value="ANTAR"/>
</dbReference>
<evidence type="ECO:0000259" key="5">
    <source>
        <dbReference type="PROSITE" id="PS50921"/>
    </source>
</evidence>
<dbReference type="SMART" id="SM00065">
    <property type="entry name" value="GAF"/>
    <property type="match status" value="1"/>
</dbReference>
<evidence type="ECO:0000256" key="3">
    <source>
        <dbReference type="ARBA" id="ARBA00023015"/>
    </source>
</evidence>
<dbReference type="InterPro" id="IPR003018">
    <property type="entry name" value="GAF"/>
</dbReference>
<feature type="domain" description="ANTAR" evidence="5">
    <location>
        <begin position="172"/>
        <end position="233"/>
    </location>
</feature>
<gene>
    <name evidence="6" type="ORF">BJY22_004778</name>
</gene>
<dbReference type="GO" id="GO:0003723">
    <property type="term" value="F:RNA binding"/>
    <property type="evidence" value="ECO:0007669"/>
    <property type="project" value="InterPro"/>
</dbReference>
<dbReference type="SUPFAM" id="SSF52172">
    <property type="entry name" value="CheY-like"/>
    <property type="match status" value="1"/>
</dbReference>
<dbReference type="Pfam" id="PF13185">
    <property type="entry name" value="GAF_2"/>
    <property type="match status" value="1"/>
</dbReference>
<keyword evidence="3" id="KW-0805">Transcription regulation</keyword>
<dbReference type="PIRSF" id="PIRSF036625">
    <property type="entry name" value="GAF_ANTAR"/>
    <property type="match status" value="1"/>
</dbReference>
<dbReference type="PROSITE" id="PS50921">
    <property type="entry name" value="ANTAR"/>
    <property type="match status" value="1"/>
</dbReference>
<dbReference type="Proteomes" id="UP000555407">
    <property type="component" value="Unassembled WGS sequence"/>
</dbReference>